<keyword evidence="2" id="KW-1185">Reference proteome</keyword>
<dbReference type="Proteomes" id="UP000887013">
    <property type="component" value="Unassembled WGS sequence"/>
</dbReference>
<dbReference type="EMBL" id="BMAW01040970">
    <property type="protein sequence ID" value="GFU61868.1"/>
    <property type="molecule type" value="Genomic_DNA"/>
</dbReference>
<comment type="caution">
    <text evidence="1">The sequence shown here is derived from an EMBL/GenBank/DDBJ whole genome shotgun (WGS) entry which is preliminary data.</text>
</comment>
<feature type="non-terminal residue" evidence="1">
    <location>
        <position position="63"/>
    </location>
</feature>
<dbReference type="AlphaFoldDB" id="A0A8X6QZZ9"/>
<evidence type="ECO:0000313" key="1">
    <source>
        <dbReference type="EMBL" id="GFU61868.1"/>
    </source>
</evidence>
<reference evidence="1" key="1">
    <citation type="submission" date="2020-08" db="EMBL/GenBank/DDBJ databases">
        <title>Multicomponent nature underlies the extraordinary mechanical properties of spider dragline silk.</title>
        <authorList>
            <person name="Kono N."/>
            <person name="Nakamura H."/>
            <person name="Mori M."/>
            <person name="Yoshida Y."/>
            <person name="Ohtoshi R."/>
            <person name="Malay A.D."/>
            <person name="Moran D.A.P."/>
            <person name="Tomita M."/>
            <person name="Numata K."/>
            <person name="Arakawa K."/>
        </authorList>
    </citation>
    <scope>NUCLEOTIDE SEQUENCE</scope>
</reference>
<gene>
    <name evidence="1" type="ORF">NPIL_606221</name>
</gene>
<accession>A0A8X6QZZ9</accession>
<name>A0A8X6QZZ9_NEPPI</name>
<proteinExistence type="predicted"/>
<sequence>MADGLLVEKVSKEKKIELVESEERGKFDWLLEVVLYYCDWLPEMEGKCEYIRSKEQLTIVCVK</sequence>
<protein>
    <submittedName>
        <fullName evidence="1">Uncharacterized protein</fullName>
    </submittedName>
</protein>
<evidence type="ECO:0000313" key="2">
    <source>
        <dbReference type="Proteomes" id="UP000887013"/>
    </source>
</evidence>
<organism evidence="1 2">
    <name type="scientific">Nephila pilipes</name>
    <name type="common">Giant wood spider</name>
    <name type="synonym">Nephila maculata</name>
    <dbReference type="NCBI Taxonomy" id="299642"/>
    <lineage>
        <taxon>Eukaryota</taxon>
        <taxon>Metazoa</taxon>
        <taxon>Ecdysozoa</taxon>
        <taxon>Arthropoda</taxon>
        <taxon>Chelicerata</taxon>
        <taxon>Arachnida</taxon>
        <taxon>Araneae</taxon>
        <taxon>Araneomorphae</taxon>
        <taxon>Entelegynae</taxon>
        <taxon>Araneoidea</taxon>
        <taxon>Nephilidae</taxon>
        <taxon>Nephila</taxon>
    </lineage>
</organism>